<dbReference type="EMBL" id="VIFM01000148">
    <property type="protein sequence ID" value="TQF12229.1"/>
    <property type="molecule type" value="Genomic_DNA"/>
</dbReference>
<comment type="caution">
    <text evidence="2">The sequence shown here is derived from an EMBL/GenBank/DDBJ whole genome shotgun (WGS) entry which is preliminary data.</text>
</comment>
<feature type="transmembrane region" description="Helical" evidence="1">
    <location>
        <begin position="56"/>
        <end position="77"/>
    </location>
</feature>
<gene>
    <name evidence="2" type="ORF">FJV41_30130</name>
</gene>
<evidence type="ECO:0000313" key="3">
    <source>
        <dbReference type="Proteomes" id="UP000315369"/>
    </source>
</evidence>
<evidence type="ECO:0000256" key="1">
    <source>
        <dbReference type="SAM" id="Phobius"/>
    </source>
</evidence>
<keyword evidence="3" id="KW-1185">Reference proteome</keyword>
<keyword evidence="1" id="KW-0812">Transmembrane</keyword>
<organism evidence="2 3">
    <name type="scientific">Myxococcus llanfairpwllgwyngyllgogerychwyrndrobwllllantysiliogogogochensis</name>
    <dbReference type="NCBI Taxonomy" id="2590453"/>
    <lineage>
        <taxon>Bacteria</taxon>
        <taxon>Pseudomonadati</taxon>
        <taxon>Myxococcota</taxon>
        <taxon>Myxococcia</taxon>
        <taxon>Myxococcales</taxon>
        <taxon>Cystobacterineae</taxon>
        <taxon>Myxococcaceae</taxon>
        <taxon>Myxococcus</taxon>
    </lineage>
</organism>
<protein>
    <submittedName>
        <fullName evidence="2">DUF1772 domain-containing protein</fullName>
    </submittedName>
</protein>
<dbReference type="RefSeq" id="WP_141646031.1">
    <property type="nucleotide sequence ID" value="NZ_VIFM01000148.1"/>
</dbReference>
<dbReference type="OrthoDB" id="663522at2"/>
<keyword evidence="1" id="KW-0472">Membrane</keyword>
<feature type="transmembrane region" description="Helical" evidence="1">
    <location>
        <begin position="84"/>
        <end position="103"/>
    </location>
</feature>
<reference evidence="2 3" key="1">
    <citation type="submission" date="2019-06" db="EMBL/GenBank/DDBJ databases">
        <authorList>
            <person name="Livingstone P."/>
            <person name="Whitworth D."/>
        </authorList>
    </citation>
    <scope>NUCLEOTIDE SEQUENCE [LARGE SCALE GENOMIC DNA]</scope>
    <source>
        <strain evidence="2 3">AM401</strain>
    </source>
</reference>
<dbReference type="Proteomes" id="UP000315369">
    <property type="component" value="Unassembled WGS sequence"/>
</dbReference>
<keyword evidence="1" id="KW-1133">Transmembrane helix</keyword>
<accession>A0A540WT77</accession>
<feature type="transmembrane region" description="Helical" evidence="1">
    <location>
        <begin position="7"/>
        <end position="36"/>
    </location>
</feature>
<dbReference type="AlphaFoldDB" id="A0A540WT77"/>
<sequence>MGKKRSLYILLYCSLLFGLVLGAGINEALFVMPAWFQAPPTSLLLIGERAGSAMAFWLPLQAALLGTLVASLVLNWRSPVRRKLLAGALGAYVLVWVLSRAIFAPEINALAAAGAQGPYDGELAARGQRWLQLSWSRHVVLALGWVLVGGAISKWEAAS</sequence>
<evidence type="ECO:0000313" key="2">
    <source>
        <dbReference type="EMBL" id="TQF12229.1"/>
    </source>
</evidence>
<name>A0A540WT77_9BACT</name>
<proteinExistence type="predicted"/>